<comment type="caution">
    <text evidence="1">The sequence shown here is derived from an EMBL/GenBank/DDBJ whole genome shotgun (WGS) entry which is preliminary data.</text>
</comment>
<name>W4LDE6_ENTF1</name>
<accession>W4LDE6</accession>
<dbReference type="AlphaFoldDB" id="W4LDE6"/>
<sequence>MLSTGFTVVAREDTISFNPYTQTYEHGQRLLSAAQDELQTVLMIGRLYYGSLRRFLHI</sequence>
<organism evidence="1 2">
    <name type="scientific">Entotheonella factor</name>
    <dbReference type="NCBI Taxonomy" id="1429438"/>
    <lineage>
        <taxon>Bacteria</taxon>
        <taxon>Pseudomonadati</taxon>
        <taxon>Nitrospinota/Tectimicrobiota group</taxon>
        <taxon>Candidatus Tectimicrobiota</taxon>
        <taxon>Candidatus Entotheonellia</taxon>
        <taxon>Candidatus Entotheonellales</taxon>
        <taxon>Candidatus Entotheonellaceae</taxon>
        <taxon>Candidatus Entotheonella</taxon>
    </lineage>
</organism>
<keyword evidence="2" id="KW-1185">Reference proteome</keyword>
<evidence type="ECO:0000313" key="2">
    <source>
        <dbReference type="Proteomes" id="UP000019141"/>
    </source>
</evidence>
<evidence type="ECO:0000313" key="1">
    <source>
        <dbReference type="EMBL" id="ETW96113.1"/>
    </source>
</evidence>
<protein>
    <submittedName>
        <fullName evidence="1">Uncharacterized protein</fullName>
    </submittedName>
</protein>
<dbReference type="EMBL" id="AZHW01000830">
    <property type="protein sequence ID" value="ETW96113.1"/>
    <property type="molecule type" value="Genomic_DNA"/>
</dbReference>
<dbReference type="HOGENOM" id="CLU_2970827_0_0_7"/>
<reference evidence="1 2" key="1">
    <citation type="journal article" date="2014" name="Nature">
        <title>An environmental bacterial taxon with a large and distinct metabolic repertoire.</title>
        <authorList>
            <person name="Wilson M.C."/>
            <person name="Mori T."/>
            <person name="Ruckert C."/>
            <person name="Uria A.R."/>
            <person name="Helf M.J."/>
            <person name="Takada K."/>
            <person name="Gernert C."/>
            <person name="Steffens U.A."/>
            <person name="Heycke N."/>
            <person name="Schmitt S."/>
            <person name="Rinke C."/>
            <person name="Helfrich E.J."/>
            <person name="Brachmann A.O."/>
            <person name="Gurgui C."/>
            <person name="Wakimoto T."/>
            <person name="Kracht M."/>
            <person name="Crusemann M."/>
            <person name="Hentschel U."/>
            <person name="Abe I."/>
            <person name="Matsunaga S."/>
            <person name="Kalinowski J."/>
            <person name="Takeyama H."/>
            <person name="Piel J."/>
        </authorList>
    </citation>
    <scope>NUCLEOTIDE SEQUENCE [LARGE SCALE GENOMIC DNA]</scope>
    <source>
        <strain evidence="2">TSY1</strain>
    </source>
</reference>
<gene>
    <name evidence="1" type="ORF">ETSY1_27845</name>
</gene>
<dbReference type="Proteomes" id="UP000019141">
    <property type="component" value="Unassembled WGS sequence"/>
</dbReference>
<proteinExistence type="predicted"/>